<evidence type="ECO:0000313" key="3">
    <source>
        <dbReference type="Proteomes" id="UP001228905"/>
    </source>
</evidence>
<keyword evidence="1" id="KW-0378">Hydrolase</keyword>
<dbReference type="GO" id="GO:0016874">
    <property type="term" value="F:ligase activity"/>
    <property type="evidence" value="ECO:0007669"/>
    <property type="project" value="UniProtKB-KW"/>
</dbReference>
<accession>A0ABU0IMT8</accession>
<dbReference type="RefSeq" id="WP_307346954.1">
    <property type="nucleotide sequence ID" value="NZ_JAUSVS010000001.1"/>
</dbReference>
<organism evidence="2 3">
    <name type="scientific">Caulobacter ginsengisoli</name>
    <dbReference type="NCBI Taxonomy" id="400775"/>
    <lineage>
        <taxon>Bacteria</taxon>
        <taxon>Pseudomonadati</taxon>
        <taxon>Pseudomonadota</taxon>
        <taxon>Alphaproteobacteria</taxon>
        <taxon>Caulobacterales</taxon>
        <taxon>Caulobacteraceae</taxon>
        <taxon>Caulobacter</taxon>
    </lineage>
</organism>
<dbReference type="PANTHER" id="PTHR35561:SF1">
    <property type="entry name" value="RNA 2',3'-CYCLIC PHOSPHODIESTERASE"/>
    <property type="match status" value="1"/>
</dbReference>
<reference evidence="2 3" key="1">
    <citation type="submission" date="2023-07" db="EMBL/GenBank/DDBJ databases">
        <title>Genomic Encyclopedia of Type Strains, Phase IV (KMG-IV): sequencing the most valuable type-strain genomes for metagenomic binning, comparative biology and taxonomic classification.</title>
        <authorList>
            <person name="Goeker M."/>
        </authorList>
    </citation>
    <scope>NUCLEOTIDE SEQUENCE [LARGE SCALE GENOMIC DNA]</scope>
    <source>
        <strain evidence="2 3">DSM 18695</strain>
    </source>
</reference>
<sequence length="189" mass="20323">MSGLFDDPEPLRPTDRLFFAVFPDAGTAARIAVLADGLRGQLNLRGRPLAPERFHITISHLGDYVGVPESVVEPATTAAASLTAAPFEVTFDRAASFHGRSGNRPFVLRGGEGLAGVIAFQQQLGAAMVRSGLRPDRNFTPHVTLLYDDALVPETPVAPISWTAAELVLVHSLLGRTQHIALRRWPLAA</sequence>
<dbReference type="EC" id="6.5.1.-" evidence="2"/>
<dbReference type="InterPro" id="IPR004175">
    <property type="entry name" value="RNA_CPDase"/>
</dbReference>
<dbReference type="SUPFAM" id="SSF55144">
    <property type="entry name" value="LigT-like"/>
    <property type="match status" value="1"/>
</dbReference>
<keyword evidence="2" id="KW-0436">Ligase</keyword>
<evidence type="ECO:0000256" key="1">
    <source>
        <dbReference type="ARBA" id="ARBA00022801"/>
    </source>
</evidence>
<dbReference type="Gene3D" id="3.90.1140.10">
    <property type="entry name" value="Cyclic phosphodiesterase"/>
    <property type="match status" value="1"/>
</dbReference>
<dbReference type="Proteomes" id="UP001228905">
    <property type="component" value="Unassembled WGS sequence"/>
</dbReference>
<dbReference type="PANTHER" id="PTHR35561">
    <property type="entry name" value="RNA 2',3'-CYCLIC PHOSPHODIESTERASE"/>
    <property type="match status" value="1"/>
</dbReference>
<protein>
    <submittedName>
        <fullName evidence="2">2'-5' RNA ligase</fullName>
        <ecNumber evidence="2">6.5.1.-</ecNumber>
    </submittedName>
</protein>
<name>A0ABU0IMT8_9CAUL</name>
<dbReference type="EMBL" id="JAUSVS010000001">
    <property type="protein sequence ID" value="MDQ0463312.1"/>
    <property type="molecule type" value="Genomic_DNA"/>
</dbReference>
<evidence type="ECO:0000313" key="2">
    <source>
        <dbReference type="EMBL" id="MDQ0463312.1"/>
    </source>
</evidence>
<dbReference type="Pfam" id="PF13563">
    <property type="entry name" value="2_5_RNA_ligase2"/>
    <property type="match status" value="1"/>
</dbReference>
<proteinExistence type="predicted"/>
<comment type="caution">
    <text evidence="2">The sequence shown here is derived from an EMBL/GenBank/DDBJ whole genome shotgun (WGS) entry which is preliminary data.</text>
</comment>
<gene>
    <name evidence="2" type="ORF">QO010_001060</name>
</gene>
<keyword evidence="3" id="KW-1185">Reference proteome</keyword>
<dbReference type="InterPro" id="IPR009097">
    <property type="entry name" value="Cyclic_Pdiesterase"/>
</dbReference>